<feature type="transmembrane region" description="Helical" evidence="1">
    <location>
        <begin position="42"/>
        <end position="65"/>
    </location>
</feature>
<dbReference type="AlphaFoldDB" id="A0A5N7C5X5"/>
<keyword evidence="1" id="KW-1133">Transmembrane helix</keyword>
<evidence type="ECO:0000313" key="2">
    <source>
        <dbReference type="EMBL" id="KAE8389510.1"/>
    </source>
</evidence>
<reference evidence="2" key="1">
    <citation type="submission" date="2019-04" db="EMBL/GenBank/DDBJ databases">
        <title>Friends and foes A comparative genomics studyof 23 Aspergillus species from section Flavi.</title>
        <authorList>
            <consortium name="DOE Joint Genome Institute"/>
            <person name="Kjaerbolling I."/>
            <person name="Vesth T."/>
            <person name="Frisvad J.C."/>
            <person name="Nybo J.L."/>
            <person name="Theobald S."/>
            <person name="Kildgaard S."/>
            <person name="Isbrandt T."/>
            <person name="Kuo A."/>
            <person name="Sato A."/>
            <person name="Lyhne E.K."/>
            <person name="Kogle M.E."/>
            <person name="Wiebenga A."/>
            <person name="Kun R.S."/>
            <person name="Lubbers R.J."/>
            <person name="Makela M.R."/>
            <person name="Barry K."/>
            <person name="Chovatia M."/>
            <person name="Clum A."/>
            <person name="Daum C."/>
            <person name="Haridas S."/>
            <person name="He G."/>
            <person name="LaButti K."/>
            <person name="Lipzen A."/>
            <person name="Mondo S."/>
            <person name="Riley R."/>
            <person name="Salamov A."/>
            <person name="Simmons B.A."/>
            <person name="Magnuson J.K."/>
            <person name="Henrissat B."/>
            <person name="Mortensen U.H."/>
            <person name="Larsen T.O."/>
            <person name="Devries R.P."/>
            <person name="Grigoriev I.V."/>
            <person name="Machida M."/>
            <person name="Baker S.E."/>
            <person name="Andersen M.R."/>
        </authorList>
    </citation>
    <scope>NUCLEOTIDE SEQUENCE [LARGE SCALE GENOMIC DNA]</scope>
    <source>
        <strain evidence="2">IBT 14317</strain>
    </source>
</reference>
<dbReference type="EMBL" id="ML735265">
    <property type="protein sequence ID" value="KAE8389510.1"/>
    <property type="molecule type" value="Genomic_DNA"/>
</dbReference>
<sequence length="81" mass="8819">MYMLSVVENQCMDIAGQDPQRGHVDPILRDIKLAQIAGMRTVPLLLLIKSASFFSVCLPTVYLAFPNRNIDSGCGKIPGLG</sequence>
<keyword evidence="1" id="KW-0472">Membrane</keyword>
<proteinExistence type="predicted"/>
<dbReference type="Proteomes" id="UP000326877">
    <property type="component" value="Unassembled WGS sequence"/>
</dbReference>
<organism evidence="2">
    <name type="scientific">Petromyces alliaceus</name>
    <name type="common">Aspergillus alliaceus</name>
    <dbReference type="NCBI Taxonomy" id="209559"/>
    <lineage>
        <taxon>Eukaryota</taxon>
        <taxon>Fungi</taxon>
        <taxon>Dikarya</taxon>
        <taxon>Ascomycota</taxon>
        <taxon>Pezizomycotina</taxon>
        <taxon>Eurotiomycetes</taxon>
        <taxon>Eurotiomycetidae</taxon>
        <taxon>Eurotiales</taxon>
        <taxon>Aspergillaceae</taxon>
        <taxon>Aspergillus</taxon>
        <taxon>Aspergillus subgen. Circumdati</taxon>
    </lineage>
</organism>
<keyword evidence="1" id="KW-0812">Transmembrane</keyword>
<protein>
    <submittedName>
        <fullName evidence="2">Uncharacterized protein</fullName>
    </submittedName>
</protein>
<name>A0A5N7C5X5_PETAA</name>
<evidence type="ECO:0000256" key="1">
    <source>
        <dbReference type="SAM" id="Phobius"/>
    </source>
</evidence>
<accession>A0A5N7C5X5</accession>
<gene>
    <name evidence="2" type="ORF">BDV23DRAFT_157133</name>
</gene>